<dbReference type="HOGENOM" id="CLU_108911_1_0_5"/>
<dbReference type="Proteomes" id="UP000001353">
    <property type="component" value="Chromosome"/>
</dbReference>
<protein>
    <submittedName>
        <fullName evidence="2">Nodulation protein N-like protein</fullName>
    </submittedName>
</protein>
<dbReference type="Gene3D" id="3.10.129.10">
    <property type="entry name" value="Hotdog Thioesterase"/>
    <property type="match status" value="1"/>
</dbReference>
<dbReference type="RefSeq" id="WP_013960186.1">
    <property type="nucleotide sequence ID" value="NC_015730.1"/>
</dbReference>
<dbReference type="InterPro" id="IPR029069">
    <property type="entry name" value="HotDog_dom_sf"/>
</dbReference>
<evidence type="ECO:0000259" key="1">
    <source>
        <dbReference type="Pfam" id="PF01575"/>
    </source>
</evidence>
<dbReference type="STRING" id="391595.RLO149_c002110"/>
<dbReference type="InterPro" id="IPR039375">
    <property type="entry name" value="NodN-like"/>
</dbReference>
<reference evidence="2 3" key="1">
    <citation type="journal article" date="2011" name="BMC Genomics">
        <title>Comparative genome analysis and genome-guided physiological analysis of Roseobacter litoralis.</title>
        <authorList>
            <person name="Kalhoefer D."/>
            <person name="Thole S."/>
            <person name="Voget S."/>
            <person name="Lehmann R."/>
            <person name="Liesegang H."/>
            <person name="Wollher A."/>
            <person name="Daniel R."/>
            <person name="Simon M."/>
            <person name="Brinkhoff T."/>
        </authorList>
    </citation>
    <scope>NUCLEOTIDE SEQUENCE [LARGE SCALE GENOMIC DNA]</scope>
    <source>
        <strain evidence="3">ATCC 49566 / DSM 6996 / JCM 21268 / NBRC 15278 / OCh 149</strain>
    </source>
</reference>
<evidence type="ECO:0000313" key="3">
    <source>
        <dbReference type="Proteomes" id="UP000001353"/>
    </source>
</evidence>
<gene>
    <name evidence="2" type="ordered locus">RLO149_c002110</name>
</gene>
<name>F7ZFQ2_ROSLO</name>
<dbReference type="PANTHER" id="PTHR42993">
    <property type="entry name" value="MAOC-LIKE DEHYDRATASE DOMAIN-CONTAINING PROTEIN"/>
    <property type="match status" value="1"/>
</dbReference>
<organism evidence="2 3">
    <name type="scientific">Roseobacter litoralis (strain ATCC 49566 / DSM 6996 / JCM 21268 / NBRC 15278 / OCh 149)</name>
    <dbReference type="NCBI Taxonomy" id="391595"/>
    <lineage>
        <taxon>Bacteria</taxon>
        <taxon>Pseudomonadati</taxon>
        <taxon>Pseudomonadota</taxon>
        <taxon>Alphaproteobacteria</taxon>
        <taxon>Rhodobacterales</taxon>
        <taxon>Roseobacteraceae</taxon>
        <taxon>Roseobacter</taxon>
    </lineage>
</organism>
<dbReference type="CDD" id="cd03450">
    <property type="entry name" value="NodN"/>
    <property type="match status" value="1"/>
</dbReference>
<proteinExistence type="predicted"/>
<dbReference type="InterPro" id="IPR002539">
    <property type="entry name" value="MaoC-like_dom"/>
</dbReference>
<feature type="domain" description="MaoC-like" evidence="1">
    <location>
        <begin position="9"/>
        <end position="113"/>
    </location>
</feature>
<dbReference type="eggNOG" id="COG2030">
    <property type="taxonomic scope" value="Bacteria"/>
</dbReference>
<dbReference type="PANTHER" id="PTHR42993:SF1">
    <property type="entry name" value="MAOC-LIKE DEHYDRATASE DOMAIN-CONTAINING PROTEIN"/>
    <property type="match status" value="1"/>
</dbReference>
<accession>F7ZFQ2</accession>
<evidence type="ECO:0000313" key="2">
    <source>
        <dbReference type="EMBL" id="AEI92242.1"/>
    </source>
</evidence>
<dbReference type="OrthoDB" id="9801735at2"/>
<dbReference type="Pfam" id="PF01575">
    <property type="entry name" value="MaoC_dehydratas"/>
    <property type="match status" value="1"/>
</dbReference>
<dbReference type="EMBL" id="CP002623">
    <property type="protein sequence ID" value="AEI92242.1"/>
    <property type="molecule type" value="Genomic_DNA"/>
</dbReference>
<dbReference type="KEGG" id="rli:RLO149_c002110"/>
<dbReference type="SUPFAM" id="SSF54637">
    <property type="entry name" value="Thioesterase/thiol ester dehydrase-isomerase"/>
    <property type="match status" value="1"/>
</dbReference>
<keyword evidence="3" id="KW-1185">Reference proteome</keyword>
<dbReference type="AlphaFoldDB" id="F7ZFQ2"/>
<sequence>MLTRETLPQAVGKPLGTSTWVEISQARIDAFADLTEDWQPIHLDPVAAQSAGFTGTVAHGFLTLSMLSAMSYDVLPKIEGESASINYGFDRVRFIAPVPAGTRIRTQFELVDAAPRGEGWMLRLAATVEIDGAEKPALTADWLAYYLF</sequence>